<evidence type="ECO:0000313" key="7">
    <source>
        <dbReference type="Proteomes" id="UP000664601"/>
    </source>
</evidence>
<dbReference type="Proteomes" id="UP000664601">
    <property type="component" value="Unassembled WGS sequence"/>
</dbReference>
<evidence type="ECO:0000256" key="3">
    <source>
        <dbReference type="ARBA" id="ARBA00023125"/>
    </source>
</evidence>
<dbReference type="PANTHER" id="PTHR30346">
    <property type="entry name" value="TRANSCRIPTIONAL DUAL REGULATOR HCAR-RELATED"/>
    <property type="match status" value="1"/>
</dbReference>
<dbReference type="InterPro" id="IPR000847">
    <property type="entry name" value="LysR_HTH_N"/>
</dbReference>
<dbReference type="PANTHER" id="PTHR30346:SF0">
    <property type="entry name" value="HCA OPERON TRANSCRIPTIONAL ACTIVATOR HCAR"/>
    <property type="match status" value="1"/>
</dbReference>
<comment type="caution">
    <text evidence="6">The sequence shown here is derived from an EMBL/GenBank/DDBJ whole genome shotgun (WGS) entry which is preliminary data.</text>
</comment>
<dbReference type="SUPFAM" id="SSF53850">
    <property type="entry name" value="Periplasmic binding protein-like II"/>
    <property type="match status" value="1"/>
</dbReference>
<dbReference type="PROSITE" id="PS50931">
    <property type="entry name" value="HTH_LYSR"/>
    <property type="match status" value="1"/>
</dbReference>
<protein>
    <submittedName>
        <fullName evidence="6">LysR family transcriptional regulator</fullName>
    </submittedName>
</protein>
<evidence type="ECO:0000256" key="4">
    <source>
        <dbReference type="ARBA" id="ARBA00023163"/>
    </source>
</evidence>
<dbReference type="InterPro" id="IPR005119">
    <property type="entry name" value="LysR_subst-bd"/>
</dbReference>
<organism evidence="6 7">
    <name type="scientific">Candidatus Enterococcus moelleringii</name>
    <dbReference type="NCBI Taxonomy" id="2815325"/>
    <lineage>
        <taxon>Bacteria</taxon>
        <taxon>Bacillati</taxon>
        <taxon>Bacillota</taxon>
        <taxon>Bacilli</taxon>
        <taxon>Lactobacillales</taxon>
        <taxon>Enterococcaceae</taxon>
        <taxon>Enterococcus</taxon>
    </lineage>
</organism>
<evidence type="ECO:0000313" key="6">
    <source>
        <dbReference type="EMBL" id="MBO1307744.1"/>
    </source>
</evidence>
<sequence>MNFQQCRYAVAIAEAGSFSQAAKDLFVTQSSLSTSIKELESSLGIRLFHRSKSGVRLTEAGSEFLVAAKRILAQVELLENHYQPDKKKDFVVTAQHYDFLSQPFLAVFKEFQTECQNFHLVETTTQKIIESLQTFRSELGILYLTPANRRSLERHFSQEQLSFQPLGQFVTQIFLRKDHPLAQKEQITVADLTEYPQIRFTQEEYEFSHFDEDPLEIPTTQSVIYANDRGTLLNLLCGSDAYASGLGIVEGFAKDQIILKPLADSAIHTLGAVYHQQRSLSEMATLFLDKVQEAVDQSSTSIGKIND</sequence>
<dbReference type="Gene3D" id="3.40.190.290">
    <property type="match status" value="1"/>
</dbReference>
<dbReference type="InterPro" id="IPR036390">
    <property type="entry name" value="WH_DNA-bd_sf"/>
</dbReference>
<name>A0ABS3LHB8_9ENTE</name>
<evidence type="ECO:0000259" key="5">
    <source>
        <dbReference type="PROSITE" id="PS50931"/>
    </source>
</evidence>
<reference evidence="6 7" key="1">
    <citation type="submission" date="2021-03" db="EMBL/GenBank/DDBJ databases">
        <title>Enterococcal diversity collection.</title>
        <authorList>
            <person name="Gilmore M.S."/>
            <person name="Schwartzman J."/>
            <person name="Van Tyne D."/>
            <person name="Martin M."/>
            <person name="Earl A.M."/>
            <person name="Manson A.L."/>
            <person name="Straub T."/>
            <person name="Salamzade R."/>
            <person name="Saavedra J."/>
            <person name="Lebreton F."/>
            <person name="Prichula J."/>
            <person name="Schaufler K."/>
            <person name="Gaca A."/>
            <person name="Sgardioli B."/>
            <person name="Wagenaar J."/>
            <person name="Strong T."/>
        </authorList>
    </citation>
    <scope>NUCLEOTIDE SEQUENCE [LARGE SCALE GENOMIC DNA]</scope>
    <source>
        <strain evidence="6 7">669A</strain>
    </source>
</reference>
<gene>
    <name evidence="6" type="ORF">JZO70_16335</name>
</gene>
<feature type="domain" description="HTH lysR-type" evidence="5">
    <location>
        <begin position="1"/>
        <end position="58"/>
    </location>
</feature>
<dbReference type="InterPro" id="IPR036388">
    <property type="entry name" value="WH-like_DNA-bd_sf"/>
</dbReference>
<evidence type="ECO:0000256" key="2">
    <source>
        <dbReference type="ARBA" id="ARBA00023015"/>
    </source>
</evidence>
<dbReference type="RefSeq" id="WP_207674741.1">
    <property type="nucleotide sequence ID" value="NZ_JAFREM010000027.1"/>
</dbReference>
<accession>A0ABS3LHB8</accession>
<comment type="similarity">
    <text evidence="1">Belongs to the LysR transcriptional regulatory family.</text>
</comment>
<dbReference type="EMBL" id="JAFREM010000027">
    <property type="protein sequence ID" value="MBO1307744.1"/>
    <property type="molecule type" value="Genomic_DNA"/>
</dbReference>
<dbReference type="SUPFAM" id="SSF46785">
    <property type="entry name" value="Winged helix' DNA-binding domain"/>
    <property type="match status" value="1"/>
</dbReference>
<dbReference type="Pfam" id="PF03466">
    <property type="entry name" value="LysR_substrate"/>
    <property type="match status" value="1"/>
</dbReference>
<keyword evidence="3" id="KW-0238">DNA-binding</keyword>
<dbReference type="CDD" id="cd05466">
    <property type="entry name" value="PBP2_LTTR_substrate"/>
    <property type="match status" value="1"/>
</dbReference>
<dbReference type="Gene3D" id="1.10.10.10">
    <property type="entry name" value="Winged helix-like DNA-binding domain superfamily/Winged helix DNA-binding domain"/>
    <property type="match status" value="1"/>
</dbReference>
<proteinExistence type="inferred from homology"/>
<dbReference type="PRINTS" id="PR00039">
    <property type="entry name" value="HTHLYSR"/>
</dbReference>
<dbReference type="Pfam" id="PF00126">
    <property type="entry name" value="HTH_1"/>
    <property type="match status" value="1"/>
</dbReference>
<keyword evidence="4" id="KW-0804">Transcription</keyword>
<evidence type="ECO:0000256" key="1">
    <source>
        <dbReference type="ARBA" id="ARBA00009437"/>
    </source>
</evidence>
<keyword evidence="2" id="KW-0805">Transcription regulation</keyword>
<keyword evidence="7" id="KW-1185">Reference proteome</keyword>